<dbReference type="CDD" id="cd06558">
    <property type="entry name" value="crotonase-like"/>
    <property type="match status" value="1"/>
</dbReference>
<dbReference type="GO" id="GO:0006635">
    <property type="term" value="P:fatty acid beta-oxidation"/>
    <property type="evidence" value="ECO:0007669"/>
    <property type="project" value="TreeGrafter"/>
</dbReference>
<comment type="similarity">
    <text evidence="1">Belongs to the enoyl-CoA hydratase/isomerase family.</text>
</comment>
<protein>
    <submittedName>
        <fullName evidence="3">Unannotated protein</fullName>
    </submittedName>
</protein>
<keyword evidence="2" id="KW-0456">Lyase</keyword>
<evidence type="ECO:0000313" key="3">
    <source>
        <dbReference type="EMBL" id="CAB4788992.1"/>
    </source>
</evidence>
<reference evidence="3" key="1">
    <citation type="submission" date="2020-05" db="EMBL/GenBank/DDBJ databases">
        <authorList>
            <person name="Chiriac C."/>
            <person name="Salcher M."/>
            <person name="Ghai R."/>
            <person name="Kavagutti S V."/>
        </authorList>
    </citation>
    <scope>NUCLEOTIDE SEQUENCE</scope>
</reference>
<dbReference type="SUPFAM" id="SSF52096">
    <property type="entry name" value="ClpP/crotonase"/>
    <property type="match status" value="1"/>
</dbReference>
<dbReference type="GO" id="GO:0016836">
    <property type="term" value="F:hydro-lyase activity"/>
    <property type="evidence" value="ECO:0007669"/>
    <property type="project" value="UniProtKB-ARBA"/>
</dbReference>
<dbReference type="PANTHER" id="PTHR11941:SF54">
    <property type="entry name" value="ENOYL-COA HYDRATASE, MITOCHONDRIAL"/>
    <property type="match status" value="1"/>
</dbReference>
<dbReference type="Gene3D" id="3.90.226.10">
    <property type="entry name" value="2-enoyl-CoA Hydratase, Chain A, domain 1"/>
    <property type="match status" value="1"/>
</dbReference>
<dbReference type="InterPro" id="IPR001753">
    <property type="entry name" value="Enoyl-CoA_hydra/iso"/>
</dbReference>
<dbReference type="InterPro" id="IPR029045">
    <property type="entry name" value="ClpP/crotonase-like_dom_sf"/>
</dbReference>
<evidence type="ECO:0000256" key="1">
    <source>
        <dbReference type="ARBA" id="ARBA00005254"/>
    </source>
</evidence>
<dbReference type="PANTHER" id="PTHR11941">
    <property type="entry name" value="ENOYL-COA HYDRATASE-RELATED"/>
    <property type="match status" value="1"/>
</dbReference>
<dbReference type="Pfam" id="PF00378">
    <property type="entry name" value="ECH_1"/>
    <property type="match status" value="1"/>
</dbReference>
<proteinExistence type="inferred from homology"/>
<dbReference type="Gene3D" id="1.10.12.10">
    <property type="entry name" value="Lyase 2-enoyl-coa Hydratase, Chain A, domain 2"/>
    <property type="match status" value="1"/>
</dbReference>
<evidence type="ECO:0000256" key="2">
    <source>
        <dbReference type="ARBA" id="ARBA00023239"/>
    </source>
</evidence>
<dbReference type="EMBL" id="CAFAAI010000025">
    <property type="protein sequence ID" value="CAB4788992.1"/>
    <property type="molecule type" value="Genomic_DNA"/>
</dbReference>
<dbReference type="FunFam" id="1.10.12.10:FF:000001">
    <property type="entry name" value="Probable enoyl-CoA hydratase, mitochondrial"/>
    <property type="match status" value="1"/>
</dbReference>
<organism evidence="3">
    <name type="scientific">freshwater metagenome</name>
    <dbReference type="NCBI Taxonomy" id="449393"/>
    <lineage>
        <taxon>unclassified sequences</taxon>
        <taxon>metagenomes</taxon>
        <taxon>ecological metagenomes</taxon>
    </lineage>
</organism>
<accession>A0A6J6WVU0</accession>
<dbReference type="InterPro" id="IPR014748">
    <property type="entry name" value="Enoyl-CoA_hydra_C"/>
</dbReference>
<name>A0A6J6WVU0_9ZZZZ</name>
<gene>
    <name evidence="3" type="ORF">UFOPK2992_00266</name>
</gene>
<sequence>MSNTALKIERRGRVVILENQHPPHNRMTLEYMDELERAVMSLQDDREVRAVVITAAGTEHFSVGMDLKQLRSSAEERGGFEAVLDQRLRVLAAIEQLDKPVIATMFGYCLGGGLELPLACHFRFAASEGAQIGLPELDLGTVPAWGGTARLTRTVGRAHALDLILRAKKIDGPTALAIGLVHEIHPIDELKARAFDLAEELAAQPPLAVAGVLRAVVGAEHLPLEEALRVEREAVRRCGGTADQIEGMKAFIEKRRPNFQGR</sequence>
<dbReference type="AlphaFoldDB" id="A0A6J6WVU0"/>